<gene>
    <name evidence="1" type="ORF">BGI42_06970</name>
</gene>
<dbReference type="Pfam" id="PF14107">
    <property type="entry name" value="DUF4280"/>
    <property type="match status" value="1"/>
</dbReference>
<dbReference type="EMBL" id="CP017253">
    <property type="protein sequence ID" value="AOR23494.1"/>
    <property type="molecule type" value="Genomic_DNA"/>
</dbReference>
<protein>
    <submittedName>
        <fullName evidence="1">DUF4280 domain-containing protein</fullName>
    </submittedName>
</protein>
<dbReference type="AlphaFoldDB" id="A0A1D7XJH4"/>
<dbReference type="KEGG" id="ctae:BGI42_06970"/>
<sequence length="130" mass="14332">MADEKYYIVRGAKMVCDKGSNERHINLPNSHGSYASEKPMMNKKDNVVGKNIKYFGVCKGDCPAGDGDVAVIDMNGNNAIGKKCQVKILKDWMKTKEDTLVRGEEALTTDSFLVCKYGGKITFVTTGQEE</sequence>
<proteinExistence type="predicted"/>
<dbReference type="OrthoDB" id="2733241at2"/>
<dbReference type="InterPro" id="IPR025460">
    <property type="entry name" value="DUF4280"/>
</dbReference>
<name>A0A1D7XJH4_9CLOT</name>
<reference evidence="2" key="1">
    <citation type="submission" date="2016-09" db="EMBL/GenBank/DDBJ databases">
        <title>Genomics of Clostridium taeniosporum, an organism which forms endospores with ribbon-like appendages.</title>
        <authorList>
            <person name="Walker J.R."/>
        </authorList>
    </citation>
    <scope>NUCLEOTIDE SEQUENCE [LARGE SCALE GENOMIC DNA]</scope>
    <source>
        <strain evidence="2">1/k</strain>
    </source>
</reference>
<dbReference type="RefSeq" id="WP_069679645.1">
    <property type="nucleotide sequence ID" value="NZ_CP017253.2"/>
</dbReference>
<dbReference type="Proteomes" id="UP000094652">
    <property type="component" value="Chromosome"/>
</dbReference>
<evidence type="ECO:0000313" key="1">
    <source>
        <dbReference type="EMBL" id="AOR23494.1"/>
    </source>
</evidence>
<keyword evidence="2" id="KW-1185">Reference proteome</keyword>
<dbReference type="STRING" id="394958.BGI42_06970"/>
<accession>A0A1D7XJH4</accession>
<organism evidence="1 2">
    <name type="scientific">Clostridium taeniosporum</name>
    <dbReference type="NCBI Taxonomy" id="394958"/>
    <lineage>
        <taxon>Bacteria</taxon>
        <taxon>Bacillati</taxon>
        <taxon>Bacillota</taxon>
        <taxon>Clostridia</taxon>
        <taxon>Eubacteriales</taxon>
        <taxon>Clostridiaceae</taxon>
        <taxon>Clostridium</taxon>
    </lineage>
</organism>
<evidence type="ECO:0000313" key="2">
    <source>
        <dbReference type="Proteomes" id="UP000094652"/>
    </source>
</evidence>